<proteinExistence type="predicted"/>
<evidence type="ECO:0000256" key="4">
    <source>
        <dbReference type="SAM" id="MobiDB-lite"/>
    </source>
</evidence>
<feature type="region of interest" description="Disordered" evidence="4">
    <location>
        <begin position="55"/>
        <end position="86"/>
    </location>
</feature>
<dbReference type="PROSITE" id="PS51257">
    <property type="entry name" value="PROKAR_LIPOPROTEIN"/>
    <property type="match status" value="1"/>
</dbReference>
<accession>A0ABD3LGM4</accession>
<reference evidence="6 7" key="1">
    <citation type="submission" date="2024-11" db="EMBL/GenBank/DDBJ databases">
        <title>Chromosome-level genome assembly of Eucalyptus globulus Labill. provides insights into its genome evolution.</title>
        <authorList>
            <person name="Li X."/>
        </authorList>
    </citation>
    <scope>NUCLEOTIDE SEQUENCE [LARGE SCALE GENOMIC DNA]</scope>
    <source>
        <strain evidence="6">CL2024</strain>
        <tissue evidence="6">Fresh tender leaves</tissue>
    </source>
</reference>
<keyword evidence="3 5" id="KW-0732">Signal</keyword>
<name>A0ABD3LGM4_EUCGL</name>
<feature type="signal peptide" evidence="5">
    <location>
        <begin position="1"/>
        <end position="16"/>
    </location>
</feature>
<comment type="subcellular location">
    <subcellularLocation>
        <location evidence="1">Secreted</location>
    </subcellularLocation>
</comment>
<dbReference type="Proteomes" id="UP001634007">
    <property type="component" value="Unassembled WGS sequence"/>
</dbReference>
<evidence type="ECO:0000256" key="2">
    <source>
        <dbReference type="ARBA" id="ARBA00022525"/>
    </source>
</evidence>
<evidence type="ECO:0000256" key="1">
    <source>
        <dbReference type="ARBA" id="ARBA00004613"/>
    </source>
</evidence>
<evidence type="ECO:0000313" key="6">
    <source>
        <dbReference type="EMBL" id="KAL3750965.1"/>
    </source>
</evidence>
<dbReference type="PANTHER" id="PTHR33191">
    <property type="entry name" value="RIPENING-RELATED PROTEIN 2-RELATED"/>
    <property type="match status" value="1"/>
</dbReference>
<feature type="chain" id="PRO_5044851971" evidence="5">
    <location>
        <begin position="17"/>
        <end position="102"/>
    </location>
</feature>
<dbReference type="InterPro" id="IPR039271">
    <property type="entry name" value="Kiwellin-like"/>
</dbReference>
<keyword evidence="2" id="KW-0964">Secreted</keyword>
<dbReference type="Pfam" id="PF24300">
    <property type="entry name" value="KWL1"/>
    <property type="match status" value="1"/>
</dbReference>
<organism evidence="6 7">
    <name type="scientific">Eucalyptus globulus</name>
    <name type="common">Tasmanian blue gum</name>
    <dbReference type="NCBI Taxonomy" id="34317"/>
    <lineage>
        <taxon>Eukaryota</taxon>
        <taxon>Viridiplantae</taxon>
        <taxon>Streptophyta</taxon>
        <taxon>Embryophyta</taxon>
        <taxon>Tracheophyta</taxon>
        <taxon>Spermatophyta</taxon>
        <taxon>Magnoliopsida</taxon>
        <taxon>eudicotyledons</taxon>
        <taxon>Gunneridae</taxon>
        <taxon>Pentapetalae</taxon>
        <taxon>rosids</taxon>
        <taxon>malvids</taxon>
        <taxon>Myrtales</taxon>
        <taxon>Myrtaceae</taxon>
        <taxon>Myrtoideae</taxon>
        <taxon>Eucalypteae</taxon>
        <taxon>Eucalyptus</taxon>
    </lineage>
</organism>
<dbReference type="EMBL" id="JBJKBG010000002">
    <property type="protein sequence ID" value="KAL3750965.1"/>
    <property type="molecule type" value="Genomic_DNA"/>
</dbReference>
<evidence type="ECO:0000313" key="7">
    <source>
        <dbReference type="Proteomes" id="UP001634007"/>
    </source>
</evidence>
<sequence length="102" mass="10653">MKYLVALFLALPIVISISLFSSPSSAISSPSIGGCQPSGNMHCHGKSYPKYRCSPPVTSSTRATLTNDDFSKGGDGGGPSECDNSYHKNSELIVALSTVPSQ</sequence>
<evidence type="ECO:0000256" key="3">
    <source>
        <dbReference type="ARBA" id="ARBA00022729"/>
    </source>
</evidence>
<gene>
    <name evidence="6" type="ORF">ACJRO7_011879</name>
</gene>
<keyword evidence="7" id="KW-1185">Reference proteome</keyword>
<dbReference type="GO" id="GO:0005576">
    <property type="term" value="C:extracellular region"/>
    <property type="evidence" value="ECO:0007669"/>
    <property type="project" value="UniProtKB-SubCell"/>
</dbReference>
<protein>
    <submittedName>
        <fullName evidence="6">Uncharacterized protein</fullName>
    </submittedName>
</protein>
<dbReference type="AlphaFoldDB" id="A0ABD3LGM4"/>
<evidence type="ECO:0000256" key="5">
    <source>
        <dbReference type="SAM" id="SignalP"/>
    </source>
</evidence>
<comment type="caution">
    <text evidence="6">The sequence shown here is derived from an EMBL/GenBank/DDBJ whole genome shotgun (WGS) entry which is preliminary data.</text>
</comment>
<dbReference type="PANTHER" id="PTHR33191:SF9">
    <property type="entry name" value="RIPENING-RELATED PROTEIN 2-RELATED"/>
    <property type="match status" value="1"/>
</dbReference>
<feature type="compositionally biased region" description="Polar residues" evidence="4">
    <location>
        <begin position="56"/>
        <end position="68"/>
    </location>
</feature>